<dbReference type="PANTHER" id="PTHR30250">
    <property type="entry name" value="PST FAMILY PREDICTED COLANIC ACID TRANSPORTER"/>
    <property type="match status" value="1"/>
</dbReference>
<feature type="transmembrane region" description="Helical" evidence="6">
    <location>
        <begin position="47"/>
        <end position="69"/>
    </location>
</feature>
<evidence type="ECO:0000313" key="8">
    <source>
        <dbReference type="Proteomes" id="UP000781958"/>
    </source>
</evidence>
<evidence type="ECO:0000313" key="7">
    <source>
        <dbReference type="EMBL" id="MBP2292297.1"/>
    </source>
</evidence>
<dbReference type="InterPro" id="IPR002797">
    <property type="entry name" value="Polysacc_synth"/>
</dbReference>
<evidence type="ECO:0000256" key="2">
    <source>
        <dbReference type="ARBA" id="ARBA00022475"/>
    </source>
</evidence>
<keyword evidence="3 6" id="KW-0812">Transmembrane</keyword>
<feature type="transmembrane region" description="Helical" evidence="6">
    <location>
        <begin position="89"/>
        <end position="108"/>
    </location>
</feature>
<gene>
    <name evidence="7" type="ORF">J2851_002067</name>
</gene>
<evidence type="ECO:0000256" key="6">
    <source>
        <dbReference type="SAM" id="Phobius"/>
    </source>
</evidence>
<feature type="transmembrane region" description="Helical" evidence="6">
    <location>
        <begin position="212"/>
        <end position="230"/>
    </location>
</feature>
<dbReference type="Proteomes" id="UP000781958">
    <property type="component" value="Unassembled WGS sequence"/>
</dbReference>
<accession>A0ABS4SK26</accession>
<keyword evidence="5 6" id="KW-0472">Membrane</keyword>
<sequence length="489" mass="51543">MTAATNAGRRIFMNIRALGLARIATLISGLVTTAWTARALGPESFGVLGFGTSMLAYAALFVNLGLSTYAVREISRDRDKAVEFADHVLTLRTLLALVVGAIYAAFVLTLDKPGLVKAVLLVQAVQLLGNALLLDFVYQATERMSVIATREIGTGFGITIAMLALVHGPDDVAIAAAITGGSFVINAVLMLVRFSRDFRPPRPRVDLKVWAAILKVSAPMAVSVFAWALFSHLDLVMLGFLVPQHDVGLYTAVTKLLVLALTAGNIVLSAFMPQLAAAYGDPARMRERMRDYATTILSIGALIAAGGITLAPAILGVIYGPAYADAADSLRLIMISVAVVHVNLALGNPLLVWHRQTGYMTAILIGGVTNAALNCALIPRWGIEGSAVATIVAELTAMTGLAWQHRRAVGELHLDIIARAALCGLLAVAVTSALLPALMNALPDLLAPRSPLVTVLVGGLLLTAVYAPAVLITGLVRPSRLRRLMTAAA</sequence>
<name>A0ABS4SK26_9PROT</name>
<feature type="transmembrane region" description="Helical" evidence="6">
    <location>
        <begin position="250"/>
        <end position="271"/>
    </location>
</feature>
<proteinExistence type="predicted"/>
<organism evidence="7 8">
    <name type="scientific">Azospirillum rugosum</name>
    <dbReference type="NCBI Taxonomy" id="416170"/>
    <lineage>
        <taxon>Bacteria</taxon>
        <taxon>Pseudomonadati</taxon>
        <taxon>Pseudomonadota</taxon>
        <taxon>Alphaproteobacteria</taxon>
        <taxon>Rhodospirillales</taxon>
        <taxon>Azospirillaceae</taxon>
        <taxon>Azospirillum</taxon>
    </lineage>
</organism>
<feature type="transmembrane region" description="Helical" evidence="6">
    <location>
        <begin position="20"/>
        <end position="41"/>
    </location>
</feature>
<feature type="transmembrane region" description="Helical" evidence="6">
    <location>
        <begin position="146"/>
        <end position="166"/>
    </location>
</feature>
<keyword evidence="2" id="KW-1003">Cell membrane</keyword>
<feature type="transmembrane region" description="Helical" evidence="6">
    <location>
        <begin position="385"/>
        <end position="404"/>
    </location>
</feature>
<dbReference type="EMBL" id="JAGINP010000006">
    <property type="protein sequence ID" value="MBP2292297.1"/>
    <property type="molecule type" value="Genomic_DNA"/>
</dbReference>
<keyword evidence="4 6" id="KW-1133">Transmembrane helix</keyword>
<feature type="transmembrane region" description="Helical" evidence="6">
    <location>
        <begin position="359"/>
        <end position="379"/>
    </location>
</feature>
<evidence type="ECO:0000256" key="3">
    <source>
        <dbReference type="ARBA" id="ARBA00022692"/>
    </source>
</evidence>
<evidence type="ECO:0000256" key="4">
    <source>
        <dbReference type="ARBA" id="ARBA00022989"/>
    </source>
</evidence>
<evidence type="ECO:0000256" key="1">
    <source>
        <dbReference type="ARBA" id="ARBA00004651"/>
    </source>
</evidence>
<feature type="transmembrane region" description="Helical" evidence="6">
    <location>
        <begin position="292"/>
        <end position="320"/>
    </location>
</feature>
<protein>
    <submittedName>
        <fullName evidence="7">O-antigen/teichoic acid export membrane protein</fullName>
    </submittedName>
</protein>
<dbReference type="InterPro" id="IPR050833">
    <property type="entry name" value="Poly_Biosynth_Transport"/>
</dbReference>
<comment type="caution">
    <text evidence="7">The sequence shown here is derived from an EMBL/GenBank/DDBJ whole genome shotgun (WGS) entry which is preliminary data.</text>
</comment>
<feature type="transmembrane region" description="Helical" evidence="6">
    <location>
        <begin position="332"/>
        <end position="352"/>
    </location>
</feature>
<feature type="transmembrane region" description="Helical" evidence="6">
    <location>
        <begin position="451"/>
        <end position="476"/>
    </location>
</feature>
<feature type="transmembrane region" description="Helical" evidence="6">
    <location>
        <begin position="416"/>
        <end position="439"/>
    </location>
</feature>
<dbReference type="CDD" id="cd13128">
    <property type="entry name" value="MATE_Wzx_like"/>
    <property type="match status" value="1"/>
</dbReference>
<reference evidence="7 8" key="1">
    <citation type="submission" date="2021-03" db="EMBL/GenBank/DDBJ databases">
        <title>Genomic Encyclopedia of Type Strains, Phase III (KMG-III): the genomes of soil and plant-associated and newly described type strains.</title>
        <authorList>
            <person name="Whitman W."/>
        </authorList>
    </citation>
    <scope>NUCLEOTIDE SEQUENCE [LARGE SCALE GENOMIC DNA]</scope>
    <source>
        <strain evidence="7 8">IMMIB AFH-6</strain>
    </source>
</reference>
<feature type="transmembrane region" description="Helical" evidence="6">
    <location>
        <begin position="114"/>
        <end position="134"/>
    </location>
</feature>
<dbReference type="Pfam" id="PF01943">
    <property type="entry name" value="Polysacc_synt"/>
    <property type="match status" value="1"/>
</dbReference>
<dbReference type="PANTHER" id="PTHR30250:SF26">
    <property type="entry name" value="PSMA PROTEIN"/>
    <property type="match status" value="1"/>
</dbReference>
<keyword evidence="8" id="KW-1185">Reference proteome</keyword>
<evidence type="ECO:0000256" key="5">
    <source>
        <dbReference type="ARBA" id="ARBA00023136"/>
    </source>
</evidence>
<comment type="subcellular location">
    <subcellularLocation>
        <location evidence="1">Cell membrane</location>
        <topology evidence="1">Multi-pass membrane protein</topology>
    </subcellularLocation>
</comment>
<feature type="transmembrane region" description="Helical" evidence="6">
    <location>
        <begin position="172"/>
        <end position="192"/>
    </location>
</feature>
<dbReference type="RefSeq" id="WP_209766173.1">
    <property type="nucleotide sequence ID" value="NZ_JAGINP010000006.1"/>
</dbReference>